<organism evidence="9 10">
    <name type="scientific">Simiduia curdlanivorans</name>
    <dbReference type="NCBI Taxonomy" id="1492769"/>
    <lineage>
        <taxon>Bacteria</taxon>
        <taxon>Pseudomonadati</taxon>
        <taxon>Pseudomonadota</taxon>
        <taxon>Gammaproteobacteria</taxon>
        <taxon>Cellvibrionales</taxon>
        <taxon>Cellvibrionaceae</taxon>
        <taxon>Simiduia</taxon>
    </lineage>
</organism>
<comment type="catalytic activity">
    <reaction evidence="6">
        <text>queuosine(34) in tRNA(Asp) + GDP-alpha-D-mannose = O-4''-alpha-D-mannosylqueuosine(34) in tRNA(Asp) + GDP + H(+)</text>
        <dbReference type="Rhea" id="RHEA:12885"/>
        <dbReference type="Rhea" id="RHEA-COMP:18572"/>
        <dbReference type="Rhea" id="RHEA-COMP:18581"/>
        <dbReference type="ChEBI" id="CHEBI:15378"/>
        <dbReference type="ChEBI" id="CHEBI:57527"/>
        <dbReference type="ChEBI" id="CHEBI:58189"/>
        <dbReference type="ChEBI" id="CHEBI:194431"/>
        <dbReference type="ChEBI" id="CHEBI:194442"/>
        <dbReference type="EC" id="2.4.1.110"/>
    </reaction>
    <physiologicalReaction direction="left-to-right" evidence="6">
        <dbReference type="Rhea" id="RHEA:12886"/>
    </physiologicalReaction>
</comment>
<dbReference type="EC" id="2.4.1.110" evidence="4"/>
<evidence type="ECO:0000313" key="9">
    <source>
        <dbReference type="EMBL" id="MFC4364069.1"/>
    </source>
</evidence>
<dbReference type="PANTHER" id="PTHR13615">
    <property type="entry name" value="GLYCOSYLTRANSFERASE-LIKE 1"/>
    <property type="match status" value="1"/>
</dbReference>
<feature type="domain" description="Glycosyl transferase family 1" evidence="7">
    <location>
        <begin position="183"/>
        <end position="331"/>
    </location>
</feature>
<evidence type="ECO:0000256" key="6">
    <source>
        <dbReference type="ARBA" id="ARBA00048439"/>
    </source>
</evidence>
<dbReference type="Gene3D" id="3.40.50.2000">
    <property type="entry name" value="Glycogen Phosphorylase B"/>
    <property type="match status" value="1"/>
</dbReference>
<dbReference type="EMBL" id="JBHSCX010000021">
    <property type="protein sequence ID" value="MFC4364069.1"/>
    <property type="molecule type" value="Genomic_DNA"/>
</dbReference>
<dbReference type="InterPro" id="IPR022701">
    <property type="entry name" value="QTMAN_N"/>
</dbReference>
<reference evidence="10" key="1">
    <citation type="journal article" date="2019" name="Int. J. Syst. Evol. Microbiol.">
        <title>The Global Catalogue of Microorganisms (GCM) 10K type strain sequencing project: providing services to taxonomists for standard genome sequencing and annotation.</title>
        <authorList>
            <consortium name="The Broad Institute Genomics Platform"/>
            <consortium name="The Broad Institute Genome Sequencing Center for Infectious Disease"/>
            <person name="Wu L."/>
            <person name="Ma J."/>
        </authorList>
    </citation>
    <scope>NUCLEOTIDE SEQUENCE [LARGE SCALE GENOMIC DNA]</scope>
    <source>
        <strain evidence="10">CECT 8570</strain>
    </source>
</reference>
<dbReference type="Pfam" id="PF12038">
    <property type="entry name" value="QTMAN_N"/>
    <property type="match status" value="1"/>
</dbReference>
<protein>
    <recommendedName>
        <fullName evidence="5">tRNA-queuosine alpha-mannosyltransferase</fullName>
        <ecNumber evidence="4">2.4.1.110</ecNumber>
    </recommendedName>
</protein>
<sequence>MRVLLLSAYHAPSHAYWAQGLQETFPHWHWQLISLPARYFNWRIRGNALHIAYEYQDLLVQQYDLIIATSMTDLAGLRSLCPQLAAIPSILYFHENQFSYPGNEVQSNRVEPQMMTLFSALTATRLVFNSHYNRETFFAGLGQLLKKLPDCVPANLLASLTAKADVLPVPLADQAFELDCHKSGKPSFIWNHRWEHDKAPERLLAALKLLTQTQRDFSLHVVGQQFRSQPSCFTELQQLLQATDTVGAWGFQESRETYNHLLASSHAVISTALHDFQGLAVLEAVAAGCIPLVPKRLAYPEWFPDAGYGSYETDAGLEAQALAEAMLAVIDGAGQPCPDVSSMSRTAQAPAYERLILSVAGH</sequence>
<gene>
    <name evidence="9" type="ORF">ACFOX3_17265</name>
</gene>
<dbReference type="SUPFAM" id="SSF53756">
    <property type="entry name" value="UDP-Glycosyltransferase/glycogen phosphorylase"/>
    <property type="match status" value="1"/>
</dbReference>
<dbReference type="InterPro" id="IPR051862">
    <property type="entry name" value="GT-like_domain_containing_1"/>
</dbReference>
<keyword evidence="2" id="KW-0328">Glycosyltransferase</keyword>
<evidence type="ECO:0000259" key="7">
    <source>
        <dbReference type="Pfam" id="PF00534"/>
    </source>
</evidence>
<dbReference type="InterPro" id="IPR001296">
    <property type="entry name" value="Glyco_trans_1"/>
</dbReference>
<keyword evidence="3" id="KW-0808">Transferase</keyword>
<evidence type="ECO:0000256" key="1">
    <source>
        <dbReference type="ARBA" id="ARBA00009481"/>
    </source>
</evidence>
<evidence type="ECO:0000256" key="3">
    <source>
        <dbReference type="ARBA" id="ARBA00022679"/>
    </source>
</evidence>
<accession>A0ABV8V828</accession>
<name>A0ABV8V828_9GAMM</name>
<dbReference type="PANTHER" id="PTHR13615:SF3">
    <property type="entry name" value="GLYCOSYLTRANSFERASE-LIKE DOMAIN-CONTAINING PROTEIN 1"/>
    <property type="match status" value="1"/>
</dbReference>
<comment type="caution">
    <text evidence="9">The sequence shown here is derived from an EMBL/GenBank/DDBJ whole genome shotgun (WGS) entry which is preliminary data.</text>
</comment>
<evidence type="ECO:0000313" key="10">
    <source>
        <dbReference type="Proteomes" id="UP001595840"/>
    </source>
</evidence>
<dbReference type="Proteomes" id="UP001595840">
    <property type="component" value="Unassembled WGS sequence"/>
</dbReference>
<evidence type="ECO:0000256" key="4">
    <source>
        <dbReference type="ARBA" id="ARBA00044517"/>
    </source>
</evidence>
<comment type="similarity">
    <text evidence="1">Belongs to the glycosyltransferase group 1 family. Glycosyltransferase 4 subfamily.</text>
</comment>
<proteinExistence type="inferred from homology"/>
<dbReference type="RefSeq" id="WP_290262802.1">
    <property type="nucleotide sequence ID" value="NZ_JAUFQG010000004.1"/>
</dbReference>
<evidence type="ECO:0000256" key="5">
    <source>
        <dbReference type="ARBA" id="ARBA00044539"/>
    </source>
</evidence>
<evidence type="ECO:0000256" key="2">
    <source>
        <dbReference type="ARBA" id="ARBA00022676"/>
    </source>
</evidence>
<evidence type="ECO:0000259" key="8">
    <source>
        <dbReference type="Pfam" id="PF12038"/>
    </source>
</evidence>
<dbReference type="Pfam" id="PF00534">
    <property type="entry name" value="Glycos_transf_1"/>
    <property type="match status" value="1"/>
</dbReference>
<keyword evidence="10" id="KW-1185">Reference proteome</keyword>
<feature type="domain" description="tRNA-queuosine alpha-mannosyltransferase N-terminal" evidence="8">
    <location>
        <begin position="2"/>
        <end position="171"/>
    </location>
</feature>